<dbReference type="Gene3D" id="2.130.10.10">
    <property type="entry name" value="YVTN repeat-like/Quinoprotein amine dehydrogenase"/>
    <property type="match status" value="1"/>
</dbReference>
<dbReference type="InterPro" id="IPR019775">
    <property type="entry name" value="WD40_repeat_CS"/>
</dbReference>
<keyword evidence="3" id="KW-0132">Cell division</keyword>
<dbReference type="PROSITE" id="PS50082">
    <property type="entry name" value="WD_REPEATS_2"/>
    <property type="match status" value="2"/>
</dbReference>
<dbReference type="Pfam" id="PF24807">
    <property type="entry name" value="WD40_CDC20-Fz"/>
    <property type="match status" value="1"/>
</dbReference>
<keyword evidence="5" id="KW-0498">Mitosis</keyword>
<accession>A0A9E7JB44</accession>
<dbReference type="SMART" id="SM00320">
    <property type="entry name" value="WD40"/>
    <property type="match status" value="5"/>
</dbReference>
<gene>
    <name evidence="10" type="ORF">MUK42_09600</name>
</gene>
<feature type="domain" description="CDC20/Fizzy WD40" evidence="9">
    <location>
        <begin position="94"/>
        <end position="396"/>
    </location>
</feature>
<evidence type="ECO:0000256" key="8">
    <source>
        <dbReference type="PROSITE-ProRule" id="PRU00221"/>
    </source>
</evidence>
<comment type="function">
    <text evidence="7">Component of the anaphase promoting complex/cyclosome (APC/C), a cell cycle-regulated E3 ubiquitin-protein ligase complex that controls progression through mitosis and the G1 phase of the cell cycle.</text>
</comment>
<sequence>MATSRSRRIEYDRFIPCRSAMDMDFAHYALTTPSRQMSTRSAYRKLLDQCVLKNRTRILAFKSAPAAPADEVPRYYDANLQQQRQIPDKPERVLEVYGMLDDYSYNLLDWGSNNMLAFGVDDSVCLWDAANESASVLQRVLDGNGPITSVSWCPDGKFLAFALGSSDLALVDGSTGRVRDGVVGDKQSKVLSLAWRSNSVLTAGKSDGSVIDYDFRKPDHAICDYKGHELGVCNLKWSGLSGRYLASGGQDKLVHIWDACMAVPNHCPRRHQWLHRLSGHTSTVKALDWCPTRNNLLASGGGRYDRRIKFWNTIDGACLNTVNTGSEVCSLLWDKNNSELLTSHGFPKNQLILWNYPSMKRAAELSAHSSRVLFISRSPVGGTVASAAADETLKFWNIFEVSKCSVPFARFNVIREVWWHRQGSTLSYKHYKFNILRYELRHLRHKEKDLLGGFAELLYKDVKESWDFAQRVNIWKIVVLQLRRLVRNGRIWSQRFSFGARERPTTMTIGTYTMHNGMVCIQPSFHLD</sequence>
<feature type="repeat" description="WD" evidence="8">
    <location>
        <begin position="225"/>
        <end position="258"/>
    </location>
</feature>
<dbReference type="GO" id="GO:0031145">
    <property type="term" value="P:anaphase-promoting complex-dependent catabolic process"/>
    <property type="evidence" value="ECO:0007669"/>
    <property type="project" value="TreeGrafter"/>
</dbReference>
<keyword evidence="6" id="KW-0131">Cell cycle</keyword>
<feature type="repeat" description="WD" evidence="8">
    <location>
        <begin position="365"/>
        <end position="398"/>
    </location>
</feature>
<protein>
    <submittedName>
        <fullName evidence="10">WD domain, G-beta repeat</fullName>
    </submittedName>
</protein>
<dbReference type="PANTHER" id="PTHR19918">
    <property type="entry name" value="CELL DIVISION CYCLE 20 CDC20 FIZZY -RELATED"/>
    <property type="match status" value="1"/>
</dbReference>
<evidence type="ECO:0000256" key="1">
    <source>
        <dbReference type="ARBA" id="ARBA00006445"/>
    </source>
</evidence>
<dbReference type="GO" id="GO:0005680">
    <property type="term" value="C:anaphase-promoting complex"/>
    <property type="evidence" value="ECO:0007669"/>
    <property type="project" value="TreeGrafter"/>
</dbReference>
<dbReference type="SUPFAM" id="SSF50978">
    <property type="entry name" value="WD40 repeat-like"/>
    <property type="match status" value="1"/>
</dbReference>
<evidence type="ECO:0000256" key="5">
    <source>
        <dbReference type="ARBA" id="ARBA00022776"/>
    </source>
</evidence>
<dbReference type="InterPro" id="IPR036322">
    <property type="entry name" value="WD40_repeat_dom_sf"/>
</dbReference>
<organism evidence="10 11">
    <name type="scientific">Musa troglodytarum</name>
    <name type="common">fe'i banana</name>
    <dbReference type="NCBI Taxonomy" id="320322"/>
    <lineage>
        <taxon>Eukaryota</taxon>
        <taxon>Viridiplantae</taxon>
        <taxon>Streptophyta</taxon>
        <taxon>Embryophyta</taxon>
        <taxon>Tracheophyta</taxon>
        <taxon>Spermatophyta</taxon>
        <taxon>Magnoliopsida</taxon>
        <taxon>Liliopsida</taxon>
        <taxon>Zingiberales</taxon>
        <taxon>Musaceae</taxon>
        <taxon>Musa</taxon>
    </lineage>
</organism>
<dbReference type="PROSITE" id="PS50294">
    <property type="entry name" value="WD_REPEATS_REGION"/>
    <property type="match status" value="2"/>
</dbReference>
<reference evidence="10" key="1">
    <citation type="submission" date="2022-05" db="EMBL/GenBank/DDBJ databases">
        <title>The Musa troglodytarum L. genome provides insights into the mechanism of non-climacteric behaviour and enrichment of carotenoids.</title>
        <authorList>
            <person name="Wang J."/>
        </authorList>
    </citation>
    <scope>NUCLEOTIDE SEQUENCE</scope>
    <source>
        <tissue evidence="10">Leaf</tissue>
    </source>
</reference>
<dbReference type="EMBL" id="CP097502">
    <property type="protein sequence ID" value="URD74549.1"/>
    <property type="molecule type" value="Genomic_DNA"/>
</dbReference>
<name>A0A9E7JB44_9LILI</name>
<evidence type="ECO:0000256" key="7">
    <source>
        <dbReference type="ARBA" id="ARBA00023425"/>
    </source>
</evidence>
<evidence type="ECO:0000313" key="11">
    <source>
        <dbReference type="Proteomes" id="UP001055439"/>
    </source>
</evidence>
<evidence type="ECO:0000256" key="2">
    <source>
        <dbReference type="ARBA" id="ARBA00022574"/>
    </source>
</evidence>
<dbReference type="Proteomes" id="UP001055439">
    <property type="component" value="Chromosome 1"/>
</dbReference>
<dbReference type="InterPro" id="IPR033010">
    <property type="entry name" value="Cdc20/Fizzy"/>
</dbReference>
<dbReference type="InterPro" id="IPR015943">
    <property type="entry name" value="WD40/YVTN_repeat-like_dom_sf"/>
</dbReference>
<dbReference type="InterPro" id="IPR056150">
    <property type="entry name" value="WD40_CDC20-Fz"/>
</dbReference>
<dbReference type="GO" id="GO:0010997">
    <property type="term" value="F:anaphase-promoting complex binding"/>
    <property type="evidence" value="ECO:0007669"/>
    <property type="project" value="InterPro"/>
</dbReference>
<dbReference type="GO" id="GO:0051301">
    <property type="term" value="P:cell division"/>
    <property type="evidence" value="ECO:0007669"/>
    <property type="project" value="UniProtKB-KW"/>
</dbReference>
<evidence type="ECO:0000256" key="3">
    <source>
        <dbReference type="ARBA" id="ARBA00022618"/>
    </source>
</evidence>
<dbReference type="PANTHER" id="PTHR19918:SF8">
    <property type="entry name" value="FI02843P"/>
    <property type="match status" value="1"/>
</dbReference>
<dbReference type="OrthoDB" id="10263272at2759"/>
<dbReference type="InterPro" id="IPR001680">
    <property type="entry name" value="WD40_rpt"/>
</dbReference>
<dbReference type="GO" id="GO:1905786">
    <property type="term" value="P:positive regulation of anaphase-promoting complex-dependent catabolic process"/>
    <property type="evidence" value="ECO:0007669"/>
    <property type="project" value="TreeGrafter"/>
</dbReference>
<comment type="similarity">
    <text evidence="1">Belongs to the WD repeat CDC20/Fizzy family.</text>
</comment>
<evidence type="ECO:0000256" key="4">
    <source>
        <dbReference type="ARBA" id="ARBA00022737"/>
    </source>
</evidence>
<evidence type="ECO:0000256" key="6">
    <source>
        <dbReference type="ARBA" id="ARBA00023306"/>
    </source>
</evidence>
<keyword evidence="2 8" id="KW-0853">WD repeat</keyword>
<dbReference type="GO" id="GO:1990757">
    <property type="term" value="F:ubiquitin ligase activator activity"/>
    <property type="evidence" value="ECO:0007669"/>
    <property type="project" value="TreeGrafter"/>
</dbReference>
<proteinExistence type="inferred from homology"/>
<dbReference type="AlphaFoldDB" id="A0A9E7JB44"/>
<dbReference type="PROSITE" id="PS00678">
    <property type="entry name" value="WD_REPEATS_1"/>
    <property type="match status" value="1"/>
</dbReference>
<evidence type="ECO:0000313" key="10">
    <source>
        <dbReference type="EMBL" id="URD74549.1"/>
    </source>
</evidence>
<keyword evidence="11" id="KW-1185">Reference proteome</keyword>
<evidence type="ECO:0000259" key="9">
    <source>
        <dbReference type="Pfam" id="PF24807"/>
    </source>
</evidence>
<keyword evidence="4" id="KW-0677">Repeat</keyword>